<dbReference type="InterPro" id="IPR036291">
    <property type="entry name" value="NAD(P)-bd_dom_sf"/>
</dbReference>
<proteinExistence type="inferred from homology"/>
<dbReference type="GO" id="GO:0008206">
    <property type="term" value="P:bile acid metabolic process"/>
    <property type="evidence" value="ECO:0007669"/>
    <property type="project" value="UniProtKB-ARBA"/>
</dbReference>
<dbReference type="AlphaFoldDB" id="A0A9D2JIZ9"/>
<dbReference type="InterPro" id="IPR002347">
    <property type="entry name" value="SDR_fam"/>
</dbReference>
<protein>
    <submittedName>
        <fullName evidence="3">SDR family oxidoreductase</fullName>
    </submittedName>
</protein>
<dbReference type="Pfam" id="PF13561">
    <property type="entry name" value="adh_short_C2"/>
    <property type="match status" value="1"/>
</dbReference>
<dbReference type="PANTHER" id="PTHR42879">
    <property type="entry name" value="3-OXOACYL-(ACYL-CARRIER-PROTEIN) REDUCTASE"/>
    <property type="match status" value="1"/>
</dbReference>
<dbReference type="PRINTS" id="PR00081">
    <property type="entry name" value="GDHRDH"/>
</dbReference>
<reference evidence="3" key="2">
    <citation type="submission" date="2021-04" db="EMBL/GenBank/DDBJ databases">
        <authorList>
            <person name="Gilroy R."/>
        </authorList>
    </citation>
    <scope>NUCLEOTIDE SEQUENCE</scope>
    <source>
        <strain evidence="3">CHK172-16539</strain>
    </source>
</reference>
<evidence type="ECO:0000313" key="3">
    <source>
        <dbReference type="EMBL" id="HIZ54477.1"/>
    </source>
</evidence>
<evidence type="ECO:0000313" key="4">
    <source>
        <dbReference type="Proteomes" id="UP000824063"/>
    </source>
</evidence>
<name>A0A9D2JIZ9_9ENTE</name>
<sequence length="256" mass="28126">MKQKVAIITGSATGIGKRTALALAQDGNHVVINYVDSQKSAEETADFIRQTYAVQALAIQADVSRYADVQKLVSQTLATFGRIDILVHNAGPFIKEQKLLRDYQLSEWQAMVDGNLNSYFYLLQAILPEMTKNHWGRIVMLGFEKVGNAPAWRYRAAYAAAKSGAASLTRSVALEENGNGITVNMVCPGDIKGTFKEMTIQEAKNQSIEGEKRSGSGEDLARTIVFLCEEQSDFITGNIIEVTGGQEILAKRNQME</sequence>
<accession>A0A9D2JIZ9</accession>
<dbReference type="CDD" id="cd05233">
    <property type="entry name" value="SDR_c"/>
    <property type="match status" value="1"/>
</dbReference>
<dbReference type="GO" id="GO:0016491">
    <property type="term" value="F:oxidoreductase activity"/>
    <property type="evidence" value="ECO:0007669"/>
    <property type="project" value="UniProtKB-KW"/>
</dbReference>
<evidence type="ECO:0000256" key="1">
    <source>
        <dbReference type="ARBA" id="ARBA00006484"/>
    </source>
</evidence>
<dbReference type="Proteomes" id="UP000824063">
    <property type="component" value="Unassembled WGS sequence"/>
</dbReference>
<dbReference type="PANTHER" id="PTHR42879:SF2">
    <property type="entry name" value="3-OXOACYL-[ACYL-CARRIER-PROTEIN] REDUCTASE FABG"/>
    <property type="match status" value="1"/>
</dbReference>
<gene>
    <name evidence="3" type="ORF">IAA20_11115</name>
</gene>
<dbReference type="PROSITE" id="PS00061">
    <property type="entry name" value="ADH_SHORT"/>
    <property type="match status" value="1"/>
</dbReference>
<comment type="caution">
    <text evidence="3">The sequence shown here is derived from an EMBL/GenBank/DDBJ whole genome shotgun (WGS) entry which is preliminary data.</text>
</comment>
<dbReference type="SUPFAM" id="SSF51735">
    <property type="entry name" value="NAD(P)-binding Rossmann-fold domains"/>
    <property type="match status" value="1"/>
</dbReference>
<reference evidence="3" key="1">
    <citation type="journal article" date="2021" name="PeerJ">
        <title>Extensive microbial diversity within the chicken gut microbiome revealed by metagenomics and culture.</title>
        <authorList>
            <person name="Gilroy R."/>
            <person name="Ravi A."/>
            <person name="Getino M."/>
            <person name="Pursley I."/>
            <person name="Horton D.L."/>
            <person name="Alikhan N.F."/>
            <person name="Baker D."/>
            <person name="Gharbi K."/>
            <person name="Hall N."/>
            <person name="Watson M."/>
            <person name="Adriaenssens E.M."/>
            <person name="Foster-Nyarko E."/>
            <person name="Jarju S."/>
            <person name="Secka A."/>
            <person name="Antonio M."/>
            <person name="Oren A."/>
            <person name="Chaudhuri R.R."/>
            <person name="La Ragione R."/>
            <person name="Hildebrand F."/>
            <person name="Pallen M.J."/>
        </authorList>
    </citation>
    <scope>NUCLEOTIDE SEQUENCE</scope>
    <source>
        <strain evidence="3">CHK172-16539</strain>
    </source>
</reference>
<dbReference type="FunFam" id="3.40.50.720:FF:000084">
    <property type="entry name" value="Short-chain dehydrogenase reductase"/>
    <property type="match status" value="1"/>
</dbReference>
<keyword evidence="2" id="KW-0560">Oxidoreductase</keyword>
<dbReference type="EMBL" id="DXBN01000255">
    <property type="protein sequence ID" value="HIZ54477.1"/>
    <property type="molecule type" value="Genomic_DNA"/>
</dbReference>
<dbReference type="InterPro" id="IPR050259">
    <property type="entry name" value="SDR"/>
</dbReference>
<organism evidence="3 4">
    <name type="scientific">Candidatus Enterococcus avicola</name>
    <dbReference type="NCBI Taxonomy" id="2838561"/>
    <lineage>
        <taxon>Bacteria</taxon>
        <taxon>Bacillati</taxon>
        <taxon>Bacillota</taxon>
        <taxon>Bacilli</taxon>
        <taxon>Lactobacillales</taxon>
        <taxon>Enterococcaceae</taxon>
        <taxon>Enterococcus</taxon>
    </lineage>
</organism>
<evidence type="ECO:0000256" key="2">
    <source>
        <dbReference type="ARBA" id="ARBA00023002"/>
    </source>
</evidence>
<dbReference type="PRINTS" id="PR00080">
    <property type="entry name" value="SDRFAMILY"/>
</dbReference>
<dbReference type="InterPro" id="IPR020904">
    <property type="entry name" value="Sc_DH/Rdtase_CS"/>
</dbReference>
<dbReference type="Gene3D" id="3.40.50.720">
    <property type="entry name" value="NAD(P)-binding Rossmann-like Domain"/>
    <property type="match status" value="1"/>
</dbReference>
<comment type="similarity">
    <text evidence="1">Belongs to the short-chain dehydrogenases/reductases (SDR) family.</text>
</comment>